<dbReference type="InterPro" id="IPR009091">
    <property type="entry name" value="RCC1/BLIP-II"/>
</dbReference>
<protein>
    <recommendedName>
        <fullName evidence="4">RCC1-like domain-containing protein</fullName>
    </recommendedName>
</protein>
<feature type="repeat" description="RCC1" evidence="2">
    <location>
        <begin position="363"/>
        <end position="416"/>
    </location>
</feature>
<feature type="repeat" description="RCC1" evidence="2">
    <location>
        <begin position="289"/>
        <end position="362"/>
    </location>
</feature>
<reference evidence="5" key="1">
    <citation type="submission" date="2021-01" db="EMBL/GenBank/DDBJ databases">
        <authorList>
            <person name="Corre E."/>
            <person name="Pelletier E."/>
            <person name="Niang G."/>
            <person name="Scheremetjew M."/>
            <person name="Finn R."/>
            <person name="Kale V."/>
            <person name="Holt S."/>
            <person name="Cochrane G."/>
            <person name="Meng A."/>
            <person name="Brown T."/>
            <person name="Cohen L."/>
        </authorList>
    </citation>
    <scope>NUCLEOTIDE SEQUENCE</scope>
    <source>
        <strain evidence="5">SAG 11-49</strain>
    </source>
</reference>
<dbReference type="PANTHER" id="PTHR22870:SF360">
    <property type="entry name" value="ULTRAVIOLET-B RECEPTOR UVR8"/>
    <property type="match status" value="1"/>
</dbReference>
<dbReference type="InterPro" id="IPR058923">
    <property type="entry name" value="RCC1-like_dom"/>
</dbReference>
<feature type="region of interest" description="Disordered" evidence="3">
    <location>
        <begin position="462"/>
        <end position="493"/>
    </location>
</feature>
<organism evidence="5">
    <name type="scientific">Chlamydomonas leiostraca</name>
    <dbReference type="NCBI Taxonomy" id="1034604"/>
    <lineage>
        <taxon>Eukaryota</taxon>
        <taxon>Viridiplantae</taxon>
        <taxon>Chlorophyta</taxon>
        <taxon>core chlorophytes</taxon>
        <taxon>Chlorophyceae</taxon>
        <taxon>CS clade</taxon>
        <taxon>Chlamydomonadales</taxon>
        <taxon>Chlamydomonadaceae</taxon>
        <taxon>Chlamydomonas</taxon>
    </lineage>
</organism>
<feature type="repeat" description="RCC1" evidence="2">
    <location>
        <begin position="185"/>
        <end position="236"/>
    </location>
</feature>
<dbReference type="Pfam" id="PF25390">
    <property type="entry name" value="WD40_RLD"/>
    <property type="match status" value="1"/>
</dbReference>
<dbReference type="PROSITE" id="PS00626">
    <property type="entry name" value="RCC1_2"/>
    <property type="match status" value="2"/>
</dbReference>
<feature type="compositionally biased region" description="Pro residues" evidence="3">
    <location>
        <begin position="466"/>
        <end position="475"/>
    </location>
</feature>
<name>A0A7S0RRV6_9CHLO</name>
<feature type="repeat" description="RCC1" evidence="2">
    <location>
        <begin position="81"/>
        <end position="132"/>
    </location>
</feature>
<gene>
    <name evidence="5" type="ORF">CLEI1391_LOCUS12422</name>
</gene>
<feature type="domain" description="RCC1-like" evidence="4">
    <location>
        <begin position="116"/>
        <end position="329"/>
    </location>
</feature>
<feature type="repeat" description="RCC1" evidence="2">
    <location>
        <begin position="237"/>
        <end position="288"/>
    </location>
</feature>
<feature type="repeat" description="RCC1" evidence="2">
    <location>
        <begin position="28"/>
        <end position="79"/>
    </location>
</feature>
<feature type="repeat" description="RCC1" evidence="2">
    <location>
        <begin position="133"/>
        <end position="184"/>
    </location>
</feature>
<evidence type="ECO:0000256" key="1">
    <source>
        <dbReference type="ARBA" id="ARBA00022737"/>
    </source>
</evidence>
<evidence type="ECO:0000259" key="4">
    <source>
        <dbReference type="Pfam" id="PF25390"/>
    </source>
</evidence>
<proteinExistence type="predicted"/>
<dbReference type="PROSITE" id="PS50012">
    <property type="entry name" value="RCC1_3"/>
    <property type="match status" value="7"/>
</dbReference>
<dbReference type="EMBL" id="HBFB01022141">
    <property type="protein sequence ID" value="CAD8685594.1"/>
    <property type="molecule type" value="Transcribed_RNA"/>
</dbReference>
<dbReference type="PANTHER" id="PTHR22870">
    <property type="entry name" value="REGULATOR OF CHROMOSOME CONDENSATION"/>
    <property type="match status" value="1"/>
</dbReference>
<dbReference type="SUPFAM" id="SSF50985">
    <property type="entry name" value="RCC1/BLIP-II"/>
    <property type="match status" value="2"/>
</dbReference>
<dbReference type="Gene3D" id="2.130.10.30">
    <property type="entry name" value="Regulator of chromosome condensation 1/beta-lactamase-inhibitor protein II"/>
    <property type="match status" value="3"/>
</dbReference>
<sequence>MSQGVGVISVSCGSSHSAAVVANGEADSIVFTWGRGEDGQLGLGDATEHATPQVVQYLLKQGVSSIHCGAEYTVCYSKSRRQVWSWGWADFGRLGHGDLGDVFVPRPISFFAGMPVAEVACGDTHTLVLTESGELYAFGRNQAGQLGLGHSEDQLTPQLVGALSGQRVASIACGAEHSVASTSTGQVYAWGWGRYGNLGDGHRDDRLLPTRVCGLEGAVAARVNCGWRHSVVVTDAGLLYSFGWSKYGQLGHGDMTDRLTPTLVEALRGRVVVSVAGGWRHTVAVDSEGVLYGWGWNKFGQLGLGDTNDRCSPTVVSIPPATTTSAAAAASDGSAAAGASSAAPKVTLLASGWRHTLAATADGAVYAWGRGVNGQLGIGEEEDRCHPAELTSLCAGHADMAALLARATAAAAACSPGRGYVAPADRYAVVPGAGGAMAGFPSSGDDGDAVVPDVVMVDGVVVPDRPAMPPPPPRQPHSAPNGDQHGVAKKTRL</sequence>
<dbReference type="Pfam" id="PF13540">
    <property type="entry name" value="RCC1_2"/>
    <property type="match status" value="1"/>
</dbReference>
<accession>A0A7S0RRV6</accession>
<evidence type="ECO:0000256" key="2">
    <source>
        <dbReference type="PROSITE-ProRule" id="PRU00235"/>
    </source>
</evidence>
<keyword evidence="1" id="KW-0677">Repeat</keyword>
<dbReference type="InterPro" id="IPR000408">
    <property type="entry name" value="Reg_chr_condens"/>
</dbReference>
<dbReference type="PRINTS" id="PR00633">
    <property type="entry name" value="RCCNDNSATION"/>
</dbReference>
<evidence type="ECO:0000256" key="3">
    <source>
        <dbReference type="SAM" id="MobiDB-lite"/>
    </source>
</evidence>
<dbReference type="AlphaFoldDB" id="A0A7S0RRV6"/>
<dbReference type="InterPro" id="IPR051210">
    <property type="entry name" value="Ub_ligase/GEF_domain"/>
</dbReference>
<evidence type="ECO:0000313" key="5">
    <source>
        <dbReference type="EMBL" id="CAD8685594.1"/>
    </source>
</evidence>
<dbReference type="Pfam" id="PF00415">
    <property type="entry name" value="RCC1"/>
    <property type="match status" value="1"/>
</dbReference>